<comment type="similarity">
    <text evidence="2">Belongs to the CpsC/CapA family.</text>
</comment>
<evidence type="ECO:0000256" key="5">
    <source>
        <dbReference type="ARBA" id="ARBA00022692"/>
    </source>
</evidence>
<feature type="transmembrane region" description="Helical" evidence="9">
    <location>
        <begin position="21"/>
        <end position="38"/>
    </location>
</feature>
<name>A0A0R2C8A8_9LACO</name>
<evidence type="ECO:0000313" key="12">
    <source>
        <dbReference type="Proteomes" id="UP000051789"/>
    </source>
</evidence>
<organism evidence="11 12">
    <name type="scientific">Lacticaseibacillus thailandensis DSM 22698 = JCM 13996</name>
    <dbReference type="NCBI Taxonomy" id="1423810"/>
    <lineage>
        <taxon>Bacteria</taxon>
        <taxon>Bacillati</taxon>
        <taxon>Bacillota</taxon>
        <taxon>Bacilli</taxon>
        <taxon>Lactobacillales</taxon>
        <taxon>Lactobacillaceae</taxon>
        <taxon>Lacticaseibacillus</taxon>
    </lineage>
</organism>
<dbReference type="AlphaFoldDB" id="A0A0R2C8A8"/>
<dbReference type="EMBL" id="AYZK01000001">
    <property type="protein sequence ID" value="KRM87799.1"/>
    <property type="molecule type" value="Genomic_DNA"/>
</dbReference>
<sequence>MKNEIEVKELFIILKKSLLKMVALAIIFGGLAFVYTHFMKSSTYSSQAAILVNNNNGKKSGTGRFREQQADIQVITTYKEIARSNPVAKAAVRNLTSNHNHDFAKKYSRKKLNYEKLGKKISVSSLTNSQMIYISANTKSSKQSRDYANAVAQAFIARVRHLMHNNDLTIAAKAVTKSKPVSKHTSVMVVTGVVFGAFVGFAWEFVRERVR</sequence>
<comment type="function">
    <text evidence="8">Required for CpsD phosphorylation. Involved in the regulation of capsular polysaccharide biosynthesis. May be part of a complex that directs the coordinated polymerization and export to the cell surface of the capsular polysaccharide.</text>
</comment>
<reference evidence="11 12" key="1">
    <citation type="journal article" date="2015" name="Genome Announc.">
        <title>Expanding the biotechnology potential of lactobacilli through comparative genomics of 213 strains and associated genera.</title>
        <authorList>
            <person name="Sun Z."/>
            <person name="Harris H.M."/>
            <person name="McCann A."/>
            <person name="Guo C."/>
            <person name="Argimon S."/>
            <person name="Zhang W."/>
            <person name="Yang X."/>
            <person name="Jeffery I.B."/>
            <person name="Cooney J.C."/>
            <person name="Kagawa T.F."/>
            <person name="Liu W."/>
            <person name="Song Y."/>
            <person name="Salvetti E."/>
            <person name="Wrobel A."/>
            <person name="Rasinkangas P."/>
            <person name="Parkhill J."/>
            <person name="Rea M.C."/>
            <person name="O'Sullivan O."/>
            <person name="Ritari J."/>
            <person name="Douillard F.P."/>
            <person name="Paul Ross R."/>
            <person name="Yang R."/>
            <person name="Briner A.E."/>
            <person name="Felis G.E."/>
            <person name="de Vos W.M."/>
            <person name="Barrangou R."/>
            <person name="Klaenhammer T.R."/>
            <person name="Caufield P.W."/>
            <person name="Cui Y."/>
            <person name="Zhang H."/>
            <person name="O'Toole P.W."/>
        </authorList>
    </citation>
    <scope>NUCLEOTIDE SEQUENCE [LARGE SCALE GENOMIC DNA]</scope>
    <source>
        <strain evidence="11 12">DSM 22698</strain>
    </source>
</reference>
<evidence type="ECO:0000259" key="10">
    <source>
        <dbReference type="Pfam" id="PF02706"/>
    </source>
</evidence>
<dbReference type="InterPro" id="IPR003856">
    <property type="entry name" value="LPS_length_determ_N"/>
</dbReference>
<keyword evidence="12" id="KW-1185">Reference proteome</keyword>
<evidence type="ECO:0000256" key="9">
    <source>
        <dbReference type="SAM" id="Phobius"/>
    </source>
</evidence>
<dbReference type="InterPro" id="IPR050445">
    <property type="entry name" value="Bact_polysacc_biosynth/exp"/>
</dbReference>
<dbReference type="Pfam" id="PF02706">
    <property type="entry name" value="Wzz"/>
    <property type="match status" value="1"/>
</dbReference>
<dbReference type="RefSeq" id="WP_056968859.1">
    <property type="nucleotide sequence ID" value="NZ_AYZK01000001.1"/>
</dbReference>
<accession>A0A0R2C8A8</accession>
<dbReference type="Proteomes" id="UP000051789">
    <property type="component" value="Unassembled WGS sequence"/>
</dbReference>
<evidence type="ECO:0000256" key="4">
    <source>
        <dbReference type="ARBA" id="ARBA00022475"/>
    </source>
</evidence>
<dbReference type="PANTHER" id="PTHR32309:SF31">
    <property type="entry name" value="CAPSULAR EXOPOLYSACCHARIDE FAMILY"/>
    <property type="match status" value="1"/>
</dbReference>
<evidence type="ECO:0000256" key="1">
    <source>
        <dbReference type="ARBA" id="ARBA00004651"/>
    </source>
</evidence>
<evidence type="ECO:0000256" key="8">
    <source>
        <dbReference type="ARBA" id="ARBA00045736"/>
    </source>
</evidence>
<feature type="transmembrane region" description="Helical" evidence="9">
    <location>
        <begin position="187"/>
        <end position="206"/>
    </location>
</feature>
<evidence type="ECO:0000256" key="3">
    <source>
        <dbReference type="ARBA" id="ARBA00020739"/>
    </source>
</evidence>
<keyword evidence="6 9" id="KW-1133">Transmembrane helix</keyword>
<keyword evidence="4" id="KW-1003">Cell membrane</keyword>
<feature type="domain" description="Polysaccharide chain length determinant N-terminal" evidence="10">
    <location>
        <begin position="3"/>
        <end position="95"/>
    </location>
</feature>
<evidence type="ECO:0000313" key="11">
    <source>
        <dbReference type="EMBL" id="KRM87799.1"/>
    </source>
</evidence>
<gene>
    <name evidence="11" type="ORF">FD19_GL000075</name>
</gene>
<comment type="caution">
    <text evidence="11">The sequence shown here is derived from an EMBL/GenBank/DDBJ whole genome shotgun (WGS) entry which is preliminary data.</text>
</comment>
<evidence type="ECO:0000256" key="7">
    <source>
        <dbReference type="ARBA" id="ARBA00023136"/>
    </source>
</evidence>
<dbReference type="STRING" id="1423810.FD19_GL000075"/>
<protein>
    <recommendedName>
        <fullName evidence="3">Capsular polysaccharide biosynthesis protein CpsC</fullName>
    </recommendedName>
</protein>
<comment type="subcellular location">
    <subcellularLocation>
        <location evidence="1">Cell membrane</location>
        <topology evidence="1">Multi-pass membrane protein</topology>
    </subcellularLocation>
</comment>
<dbReference type="PATRIC" id="fig|1423810.4.peg.75"/>
<dbReference type="GO" id="GO:0005886">
    <property type="term" value="C:plasma membrane"/>
    <property type="evidence" value="ECO:0007669"/>
    <property type="project" value="UniProtKB-SubCell"/>
</dbReference>
<dbReference type="PANTHER" id="PTHR32309">
    <property type="entry name" value="TYROSINE-PROTEIN KINASE"/>
    <property type="match status" value="1"/>
</dbReference>
<keyword evidence="7 9" id="KW-0472">Membrane</keyword>
<proteinExistence type="inferred from homology"/>
<keyword evidence="5 9" id="KW-0812">Transmembrane</keyword>
<evidence type="ECO:0000256" key="2">
    <source>
        <dbReference type="ARBA" id="ARBA00006683"/>
    </source>
</evidence>
<evidence type="ECO:0000256" key="6">
    <source>
        <dbReference type="ARBA" id="ARBA00022989"/>
    </source>
</evidence>